<dbReference type="EMBL" id="KI894035">
    <property type="protein sequence ID" value="OBR82746.1"/>
    <property type="molecule type" value="Genomic_DNA"/>
</dbReference>
<keyword evidence="4" id="KW-1185">Reference proteome</keyword>
<dbReference type="AlphaFoldDB" id="A0A1A5ZY59"/>
<sequence>MRGWSNALDYMTRNPDTGGWNDPDTVATRFWQIFFKDDKKTRISADWMSRPAIRSLPPLPPPPPPPPHPPSTFPPPPLFTPPPSFPSPSGSSPPAVYPPPPPPPPPSAPPSGHGSTARPSIAARTARTITQPGSLGEMIEQAQAMKLRSEIYGSQEGSEADITVRYQ</sequence>
<dbReference type="KEGG" id="kdj:28971212"/>
<organism evidence="2">
    <name type="scientific">Kwoniella dejecticola CBS 10117</name>
    <dbReference type="NCBI Taxonomy" id="1296121"/>
    <lineage>
        <taxon>Eukaryota</taxon>
        <taxon>Fungi</taxon>
        <taxon>Dikarya</taxon>
        <taxon>Basidiomycota</taxon>
        <taxon>Agaricomycotina</taxon>
        <taxon>Tremellomycetes</taxon>
        <taxon>Tremellales</taxon>
        <taxon>Cryptococcaceae</taxon>
        <taxon>Kwoniella</taxon>
    </lineage>
</organism>
<dbReference type="RefSeq" id="XP_018260588.1">
    <property type="nucleotide sequence ID" value="XM_018410778.1"/>
</dbReference>
<dbReference type="VEuPathDB" id="FungiDB:I303_07513"/>
<gene>
    <name evidence="2" type="ORF">I303_07513</name>
    <name evidence="3" type="ORF">I303_108161</name>
</gene>
<evidence type="ECO:0000313" key="4">
    <source>
        <dbReference type="Proteomes" id="UP000078595"/>
    </source>
</evidence>
<feature type="compositionally biased region" description="Pro residues" evidence="1">
    <location>
        <begin position="57"/>
        <end position="86"/>
    </location>
</feature>
<feature type="region of interest" description="Disordered" evidence="1">
    <location>
        <begin position="41"/>
        <end position="135"/>
    </location>
</feature>
<dbReference type="Proteomes" id="UP000078595">
    <property type="component" value="Chromosome 11"/>
</dbReference>
<accession>A0A1A5ZY59</accession>
<name>A0A1A5ZY59_9TREE</name>
<reference evidence="2" key="1">
    <citation type="submission" date="2013-07" db="EMBL/GenBank/DDBJ databases">
        <title>The Genome Sequence of Cryptococcus dejecticola CBS10117.</title>
        <authorList>
            <consortium name="The Broad Institute Genome Sequencing Platform"/>
            <person name="Cuomo C."/>
            <person name="Litvintseva A."/>
            <person name="Chen Y."/>
            <person name="Heitman J."/>
            <person name="Sun S."/>
            <person name="Springer D."/>
            <person name="Dromer F."/>
            <person name="Young S.K."/>
            <person name="Zeng Q."/>
            <person name="Gargeya S."/>
            <person name="Fitzgerald M."/>
            <person name="Abouelleil A."/>
            <person name="Alvarado L."/>
            <person name="Berlin A.M."/>
            <person name="Chapman S.B."/>
            <person name="Dewar J."/>
            <person name="Goldberg J."/>
            <person name="Griggs A."/>
            <person name="Gujja S."/>
            <person name="Hansen M."/>
            <person name="Howarth C."/>
            <person name="Imamovic A."/>
            <person name="Larimer J."/>
            <person name="McCowan C."/>
            <person name="Murphy C."/>
            <person name="Pearson M."/>
            <person name="Priest M."/>
            <person name="Roberts A."/>
            <person name="Saif S."/>
            <person name="Shea T."/>
            <person name="Sykes S."/>
            <person name="Wortman J."/>
            <person name="Nusbaum C."/>
            <person name="Birren B."/>
        </authorList>
    </citation>
    <scope>NUCLEOTIDE SEQUENCE [LARGE SCALE GENOMIC DNA]</scope>
    <source>
        <strain evidence="2">CBS 10117</strain>
    </source>
</reference>
<dbReference type="GeneID" id="28971212"/>
<reference evidence="3" key="2">
    <citation type="submission" date="2013-07" db="EMBL/GenBank/DDBJ databases">
        <authorList>
            <consortium name="The Broad Institute Genome Sequencing Platform"/>
            <person name="Cuomo C."/>
            <person name="Litvintseva A."/>
            <person name="Chen Y."/>
            <person name="Heitman J."/>
            <person name="Sun S."/>
            <person name="Springer D."/>
            <person name="Dromer F."/>
            <person name="Young S.K."/>
            <person name="Zeng Q."/>
            <person name="Gargeya S."/>
            <person name="Fitzgerald M."/>
            <person name="Abouelleil A."/>
            <person name="Alvarado L."/>
            <person name="Berlin A.M."/>
            <person name="Chapman S.B."/>
            <person name="Dewar J."/>
            <person name="Goldberg J."/>
            <person name="Griggs A."/>
            <person name="Gujja S."/>
            <person name="Hansen M."/>
            <person name="Howarth C."/>
            <person name="Imamovic A."/>
            <person name="Larimer J."/>
            <person name="McCowan C."/>
            <person name="Murphy C."/>
            <person name="Pearson M."/>
            <person name="Priest M."/>
            <person name="Roberts A."/>
            <person name="Saif S."/>
            <person name="Shea T."/>
            <person name="Sykes S."/>
            <person name="Wortman J."/>
            <person name="Nusbaum C."/>
            <person name="Birren B."/>
        </authorList>
    </citation>
    <scope>NUCLEOTIDE SEQUENCE</scope>
    <source>
        <strain evidence="3">CBS 10117</strain>
    </source>
</reference>
<evidence type="ECO:0000256" key="1">
    <source>
        <dbReference type="SAM" id="MobiDB-lite"/>
    </source>
</evidence>
<dbReference type="PRINTS" id="PR01217">
    <property type="entry name" value="PRICHEXTENSN"/>
</dbReference>
<evidence type="ECO:0000313" key="2">
    <source>
        <dbReference type="EMBL" id="OBR82746.1"/>
    </source>
</evidence>
<feature type="compositionally biased region" description="Pro residues" evidence="1">
    <location>
        <begin position="95"/>
        <end position="109"/>
    </location>
</feature>
<reference evidence="3" key="3">
    <citation type="submission" date="2024-02" db="EMBL/GenBank/DDBJ databases">
        <title>Comparative genomics of Cryptococcus and Kwoniella reveals pathogenesis evolution and contrasting modes of karyotype evolution via chromosome fusion or intercentromeric recombination.</title>
        <authorList>
            <person name="Coelho M.A."/>
            <person name="David-Palma M."/>
            <person name="Shea T."/>
            <person name="Bowers K."/>
            <person name="McGinley-Smith S."/>
            <person name="Mohammad A.W."/>
            <person name="Gnirke A."/>
            <person name="Yurkov A.M."/>
            <person name="Nowrousian M."/>
            <person name="Sun S."/>
            <person name="Cuomo C.A."/>
            <person name="Heitman J."/>
        </authorList>
    </citation>
    <scope>NUCLEOTIDE SEQUENCE</scope>
    <source>
        <strain evidence="3">CBS 10117</strain>
    </source>
</reference>
<proteinExistence type="predicted"/>
<evidence type="ECO:0000313" key="3">
    <source>
        <dbReference type="EMBL" id="WWC65543.1"/>
    </source>
</evidence>
<dbReference type="EMBL" id="CP144540">
    <property type="protein sequence ID" value="WWC65543.1"/>
    <property type="molecule type" value="Genomic_DNA"/>
</dbReference>
<protein>
    <submittedName>
        <fullName evidence="2">Uncharacterized protein</fullName>
    </submittedName>
</protein>